<dbReference type="AlphaFoldDB" id="A0A6J4KDL9"/>
<feature type="compositionally biased region" description="Low complexity" evidence="1">
    <location>
        <begin position="73"/>
        <end position="82"/>
    </location>
</feature>
<feature type="compositionally biased region" description="Basic residues" evidence="1">
    <location>
        <begin position="123"/>
        <end position="139"/>
    </location>
</feature>
<feature type="compositionally biased region" description="Basic and acidic residues" evidence="1">
    <location>
        <begin position="159"/>
        <end position="171"/>
    </location>
</feature>
<dbReference type="EMBL" id="CADCTV010000135">
    <property type="protein sequence ID" value="CAA9303012.1"/>
    <property type="molecule type" value="Genomic_DNA"/>
</dbReference>
<organism evidence="2">
    <name type="scientific">uncultured Gemmatimonadota bacterium</name>
    <dbReference type="NCBI Taxonomy" id="203437"/>
    <lineage>
        <taxon>Bacteria</taxon>
        <taxon>Pseudomonadati</taxon>
        <taxon>Gemmatimonadota</taxon>
        <taxon>environmental samples</taxon>
    </lineage>
</organism>
<feature type="compositionally biased region" description="Basic residues" evidence="1">
    <location>
        <begin position="53"/>
        <end position="72"/>
    </location>
</feature>
<proteinExistence type="predicted"/>
<name>A0A6J4KDL9_9BACT</name>
<accession>A0A6J4KDL9</accession>
<gene>
    <name evidence="2" type="ORF">AVDCRST_MAG89-608</name>
</gene>
<feature type="compositionally biased region" description="Basic and acidic residues" evidence="1">
    <location>
        <begin position="99"/>
        <end position="122"/>
    </location>
</feature>
<protein>
    <submittedName>
        <fullName evidence="2">FIG002283: Isochorismatase family protein</fullName>
    </submittedName>
</protein>
<feature type="non-terminal residue" evidence="2">
    <location>
        <position position="226"/>
    </location>
</feature>
<reference evidence="2" key="1">
    <citation type="submission" date="2020-02" db="EMBL/GenBank/DDBJ databases">
        <authorList>
            <person name="Meier V. D."/>
        </authorList>
    </citation>
    <scope>NUCLEOTIDE SEQUENCE</scope>
    <source>
        <strain evidence="2">AVDCRST_MAG89</strain>
    </source>
</reference>
<feature type="compositionally biased region" description="Low complexity" evidence="1">
    <location>
        <begin position="202"/>
        <end position="212"/>
    </location>
</feature>
<feature type="non-terminal residue" evidence="2">
    <location>
        <position position="1"/>
    </location>
</feature>
<evidence type="ECO:0000256" key="1">
    <source>
        <dbReference type="SAM" id="MobiDB-lite"/>
    </source>
</evidence>
<feature type="region of interest" description="Disordered" evidence="1">
    <location>
        <begin position="151"/>
        <end position="226"/>
    </location>
</feature>
<feature type="compositionally biased region" description="Basic residues" evidence="1">
    <location>
        <begin position="83"/>
        <end position="98"/>
    </location>
</feature>
<feature type="region of interest" description="Disordered" evidence="1">
    <location>
        <begin position="1"/>
        <end position="139"/>
    </location>
</feature>
<evidence type="ECO:0000313" key="2">
    <source>
        <dbReference type="EMBL" id="CAA9303012.1"/>
    </source>
</evidence>
<sequence length="226" mass="24483">DQPGTRRARRAADPRQLHPRAHGSPAVPVHRPRQPRLADHQEQRGWAGEGRKELRHPHAAHHRGGGARRAHHPGAPAGVSRAGAHRAHHAQHVGRRARDRVGGGDRAEEGRHGGAVDGDLPRAPRHPGARRRVRRVHRHRCVRRRVARIARAGGAADGAGRRGADDLDRRLGRAAARLGPRRHPPALHGAAGRAHGRHRNQPRLGGPAPRHPGGARRGAARDGRAL</sequence>